<feature type="chain" id="PRO_5010377312" evidence="1">
    <location>
        <begin position="21"/>
        <end position="46"/>
    </location>
</feature>
<accession>A0A1G6G4Q3</accession>
<evidence type="ECO:0000313" key="2">
    <source>
        <dbReference type="EMBL" id="SDB76795.1"/>
    </source>
</evidence>
<reference evidence="2 3" key="1">
    <citation type="submission" date="2016-10" db="EMBL/GenBank/DDBJ databases">
        <authorList>
            <person name="de Groot N.N."/>
        </authorList>
    </citation>
    <scope>NUCLEOTIDE SEQUENCE [LARGE SCALE GENOMIC DNA]</scope>
    <source>
        <strain evidence="2 3">NLAE-zl-C500</strain>
    </source>
</reference>
<keyword evidence="1" id="KW-0732">Signal</keyword>
<organism evidence="2 3">
    <name type="scientific">Bacteroides ovatus</name>
    <dbReference type="NCBI Taxonomy" id="28116"/>
    <lineage>
        <taxon>Bacteria</taxon>
        <taxon>Pseudomonadati</taxon>
        <taxon>Bacteroidota</taxon>
        <taxon>Bacteroidia</taxon>
        <taxon>Bacteroidales</taxon>
        <taxon>Bacteroidaceae</taxon>
        <taxon>Bacteroides</taxon>
    </lineage>
</organism>
<protein>
    <submittedName>
        <fullName evidence="2">Uncharacterized protein</fullName>
    </submittedName>
</protein>
<proteinExistence type="predicted"/>
<dbReference type="AlphaFoldDB" id="A0A1G6G4Q3"/>
<gene>
    <name evidence="2" type="ORF">SAMN05192581_101324</name>
</gene>
<evidence type="ECO:0000313" key="3">
    <source>
        <dbReference type="Proteomes" id="UP000183670"/>
    </source>
</evidence>
<evidence type="ECO:0000256" key="1">
    <source>
        <dbReference type="SAM" id="SignalP"/>
    </source>
</evidence>
<dbReference type="Proteomes" id="UP000183670">
    <property type="component" value="Unassembled WGS sequence"/>
</dbReference>
<dbReference type="EMBL" id="FMYE01000013">
    <property type="protein sequence ID" value="SDB76795.1"/>
    <property type="molecule type" value="Genomic_DNA"/>
</dbReference>
<name>A0A1G6G4Q3_BACOV</name>
<feature type="signal peptide" evidence="1">
    <location>
        <begin position="1"/>
        <end position="20"/>
    </location>
</feature>
<sequence length="46" mass="5175">MKKILSLLVLAIVAVQFSFAKDVITKDMNQLPLSARNFINSHFTNP</sequence>